<evidence type="ECO:0000313" key="10">
    <source>
        <dbReference type="Proteomes" id="UP001324634"/>
    </source>
</evidence>
<evidence type="ECO:0000256" key="6">
    <source>
        <dbReference type="ARBA" id="ARBA00022833"/>
    </source>
</evidence>
<sequence>MKTYVHLNQLVTLEGALKKDGRRLVPADLSIIEDGAIVFDDERIVWTGKSSELPAEYQKNSIDMKGHVLTPEMVDSHTHIVFGGDRAQEYADRLNGVSYEEIAKRGGGILLTMTQTNKATTEELFNSACARIERLHSYGIGTIEIKSGYGLNFEKEYEVSLVIDRLKKKYQPKIQIFNTYLAAHDVPRTFSSSSQYLKEVVLPLLEKLAPMKVIDAVDIFHEKNYFTAEDTDLLFSRAKQLGIARKIHADELNDNDGAKLAVKHEALSADHLLKISASGIAALANSKTVATLLPGTAFFLGKPLAPARTILDGGAKVSIASDYNPGSCHCDNLLLIASIASAQMKLNQAELWTGITLNAAAALALPNQGALLPGMRPRFSIFKTESLSHITYNWGKNFAVTTL</sequence>
<dbReference type="Gene3D" id="3.20.20.140">
    <property type="entry name" value="Metal-dependent hydrolases"/>
    <property type="match status" value="1"/>
</dbReference>
<evidence type="ECO:0000256" key="5">
    <source>
        <dbReference type="ARBA" id="ARBA00022808"/>
    </source>
</evidence>
<keyword evidence="4 9" id="KW-0378">Hydrolase</keyword>
<dbReference type="SUPFAM" id="SSF51338">
    <property type="entry name" value="Composite domain of metallo-dependent hydrolases"/>
    <property type="match status" value="1"/>
</dbReference>
<dbReference type="PANTHER" id="PTHR42752">
    <property type="entry name" value="IMIDAZOLONEPROPIONASE"/>
    <property type="match status" value="1"/>
</dbReference>
<dbReference type="InterPro" id="IPR005920">
    <property type="entry name" value="HutI"/>
</dbReference>
<keyword evidence="5" id="KW-0369">Histidine metabolism</keyword>
<keyword evidence="3" id="KW-0479">Metal-binding</keyword>
<keyword evidence="6" id="KW-0862">Zinc</keyword>
<evidence type="ECO:0000256" key="2">
    <source>
        <dbReference type="ARBA" id="ARBA00012864"/>
    </source>
</evidence>
<dbReference type="AlphaFoldDB" id="A0AAX4HPX8"/>
<name>A0AAX4HPX8_9BACT</name>
<dbReference type="GO" id="GO:0019556">
    <property type="term" value="P:L-histidine catabolic process to glutamate and formamide"/>
    <property type="evidence" value="ECO:0007669"/>
    <property type="project" value="UniProtKB-UniRule"/>
</dbReference>
<dbReference type="RefSeq" id="WP_321395704.1">
    <property type="nucleotide sequence ID" value="NZ_CP139487.1"/>
</dbReference>
<dbReference type="GO" id="GO:0005737">
    <property type="term" value="C:cytoplasm"/>
    <property type="evidence" value="ECO:0007669"/>
    <property type="project" value="UniProtKB-UniRule"/>
</dbReference>
<evidence type="ECO:0000256" key="4">
    <source>
        <dbReference type="ARBA" id="ARBA00022801"/>
    </source>
</evidence>
<dbReference type="PANTHER" id="PTHR42752:SF1">
    <property type="entry name" value="IMIDAZOLONEPROPIONASE-RELATED"/>
    <property type="match status" value="1"/>
</dbReference>
<evidence type="ECO:0000313" key="9">
    <source>
        <dbReference type="EMBL" id="WPU65369.1"/>
    </source>
</evidence>
<dbReference type="NCBIfam" id="TIGR01224">
    <property type="entry name" value="hutI"/>
    <property type="match status" value="1"/>
</dbReference>
<evidence type="ECO:0000256" key="1">
    <source>
        <dbReference type="ARBA" id="ARBA00005023"/>
    </source>
</evidence>
<dbReference type="InterPro" id="IPR011059">
    <property type="entry name" value="Metal-dep_hydrolase_composite"/>
</dbReference>
<dbReference type="EMBL" id="CP139487">
    <property type="protein sequence ID" value="WPU65369.1"/>
    <property type="molecule type" value="Genomic_DNA"/>
</dbReference>
<dbReference type="InterPro" id="IPR032466">
    <property type="entry name" value="Metal_Hydrolase"/>
</dbReference>
<organism evidence="9 10">
    <name type="scientific">Peredibacter starrii</name>
    <dbReference type="NCBI Taxonomy" id="28202"/>
    <lineage>
        <taxon>Bacteria</taxon>
        <taxon>Pseudomonadati</taxon>
        <taxon>Bdellovibrionota</taxon>
        <taxon>Bacteriovoracia</taxon>
        <taxon>Bacteriovoracales</taxon>
        <taxon>Bacteriovoracaceae</taxon>
        <taxon>Peredibacter</taxon>
    </lineage>
</organism>
<dbReference type="Gene3D" id="2.30.40.10">
    <property type="entry name" value="Urease, subunit C, domain 1"/>
    <property type="match status" value="1"/>
</dbReference>
<dbReference type="KEGG" id="psti:SOO65_01260"/>
<gene>
    <name evidence="9" type="primary">hutI</name>
    <name evidence="9" type="ORF">SOO65_01260</name>
</gene>
<proteinExistence type="predicted"/>
<evidence type="ECO:0000256" key="7">
    <source>
        <dbReference type="ARBA" id="ARBA00023004"/>
    </source>
</evidence>
<evidence type="ECO:0000256" key="8">
    <source>
        <dbReference type="NCBIfam" id="TIGR01224"/>
    </source>
</evidence>
<protein>
    <recommendedName>
        <fullName evidence="2 8">Imidazolonepropionase</fullName>
        <ecNumber evidence="2 8">3.5.2.7</ecNumber>
    </recommendedName>
</protein>
<reference evidence="9 10" key="1">
    <citation type="submission" date="2023-11" db="EMBL/GenBank/DDBJ databases">
        <title>Peredibacter starrii A3.12.</title>
        <authorList>
            <person name="Mitchell R.J."/>
        </authorList>
    </citation>
    <scope>NUCLEOTIDE SEQUENCE [LARGE SCALE GENOMIC DNA]</scope>
    <source>
        <strain evidence="9 10">A3.12</strain>
    </source>
</reference>
<dbReference type="GO" id="GO:0050480">
    <property type="term" value="F:imidazolonepropionase activity"/>
    <property type="evidence" value="ECO:0007669"/>
    <property type="project" value="UniProtKB-UniRule"/>
</dbReference>
<dbReference type="SUPFAM" id="SSF51556">
    <property type="entry name" value="Metallo-dependent hydrolases"/>
    <property type="match status" value="1"/>
</dbReference>
<dbReference type="GO" id="GO:0046872">
    <property type="term" value="F:metal ion binding"/>
    <property type="evidence" value="ECO:0007669"/>
    <property type="project" value="UniProtKB-KW"/>
</dbReference>
<dbReference type="Proteomes" id="UP001324634">
    <property type="component" value="Chromosome"/>
</dbReference>
<comment type="pathway">
    <text evidence="1">Amino-acid degradation.</text>
</comment>
<accession>A0AAX4HPX8</accession>
<keyword evidence="10" id="KW-1185">Reference proteome</keyword>
<keyword evidence="7" id="KW-0408">Iron</keyword>
<dbReference type="EC" id="3.5.2.7" evidence="2 8"/>
<evidence type="ECO:0000256" key="3">
    <source>
        <dbReference type="ARBA" id="ARBA00022723"/>
    </source>
</evidence>